<keyword evidence="2" id="KW-1185">Reference proteome</keyword>
<accession>A0AAP0FX78</accession>
<dbReference type="EMBL" id="JBBWWQ010000018">
    <property type="protein sequence ID" value="KAK8921563.1"/>
    <property type="molecule type" value="Genomic_DNA"/>
</dbReference>
<dbReference type="Proteomes" id="UP001418222">
    <property type="component" value="Unassembled WGS sequence"/>
</dbReference>
<protein>
    <submittedName>
        <fullName evidence="1">Uncharacterized protein</fullName>
    </submittedName>
</protein>
<dbReference type="AlphaFoldDB" id="A0AAP0FX78"/>
<evidence type="ECO:0000313" key="1">
    <source>
        <dbReference type="EMBL" id="KAK8921563.1"/>
    </source>
</evidence>
<comment type="caution">
    <text evidence="1">The sequence shown here is derived from an EMBL/GenBank/DDBJ whole genome shotgun (WGS) entry which is preliminary data.</text>
</comment>
<sequence>MLDIRCKKGYLQPCPDVSYDIPDFARGSLLIRGHRETFIQAYSSLCSVIKRTFGVWKKKWS</sequence>
<evidence type="ECO:0000313" key="2">
    <source>
        <dbReference type="Proteomes" id="UP001418222"/>
    </source>
</evidence>
<organism evidence="1 2">
    <name type="scientific">Platanthera zijinensis</name>
    <dbReference type="NCBI Taxonomy" id="2320716"/>
    <lineage>
        <taxon>Eukaryota</taxon>
        <taxon>Viridiplantae</taxon>
        <taxon>Streptophyta</taxon>
        <taxon>Embryophyta</taxon>
        <taxon>Tracheophyta</taxon>
        <taxon>Spermatophyta</taxon>
        <taxon>Magnoliopsida</taxon>
        <taxon>Liliopsida</taxon>
        <taxon>Asparagales</taxon>
        <taxon>Orchidaceae</taxon>
        <taxon>Orchidoideae</taxon>
        <taxon>Orchideae</taxon>
        <taxon>Orchidinae</taxon>
        <taxon>Platanthera</taxon>
    </lineage>
</organism>
<name>A0AAP0FX78_9ASPA</name>
<gene>
    <name evidence="1" type="ORF">KSP39_PZI019940</name>
</gene>
<reference evidence="1 2" key="1">
    <citation type="journal article" date="2022" name="Nat. Plants">
        <title>Genomes of leafy and leafless Platanthera orchids illuminate the evolution of mycoheterotrophy.</title>
        <authorList>
            <person name="Li M.H."/>
            <person name="Liu K.W."/>
            <person name="Li Z."/>
            <person name="Lu H.C."/>
            <person name="Ye Q.L."/>
            <person name="Zhang D."/>
            <person name="Wang J.Y."/>
            <person name="Li Y.F."/>
            <person name="Zhong Z.M."/>
            <person name="Liu X."/>
            <person name="Yu X."/>
            <person name="Liu D.K."/>
            <person name="Tu X.D."/>
            <person name="Liu B."/>
            <person name="Hao Y."/>
            <person name="Liao X.Y."/>
            <person name="Jiang Y.T."/>
            <person name="Sun W.H."/>
            <person name="Chen J."/>
            <person name="Chen Y.Q."/>
            <person name="Ai Y."/>
            <person name="Zhai J.W."/>
            <person name="Wu S.S."/>
            <person name="Zhou Z."/>
            <person name="Hsiao Y.Y."/>
            <person name="Wu W.L."/>
            <person name="Chen Y.Y."/>
            <person name="Lin Y.F."/>
            <person name="Hsu J.L."/>
            <person name="Li C.Y."/>
            <person name="Wang Z.W."/>
            <person name="Zhao X."/>
            <person name="Zhong W.Y."/>
            <person name="Ma X.K."/>
            <person name="Ma L."/>
            <person name="Huang J."/>
            <person name="Chen G.Z."/>
            <person name="Huang M.Z."/>
            <person name="Huang L."/>
            <person name="Peng D.H."/>
            <person name="Luo Y.B."/>
            <person name="Zou S.Q."/>
            <person name="Chen S.P."/>
            <person name="Lan S."/>
            <person name="Tsai W.C."/>
            <person name="Van de Peer Y."/>
            <person name="Liu Z.J."/>
        </authorList>
    </citation>
    <scope>NUCLEOTIDE SEQUENCE [LARGE SCALE GENOMIC DNA]</scope>
    <source>
        <strain evidence="1">Lor287</strain>
    </source>
</reference>
<proteinExistence type="predicted"/>